<evidence type="ECO:0000256" key="2">
    <source>
        <dbReference type="PROSITE-ProRule" id="PRU00335"/>
    </source>
</evidence>
<organism evidence="4 5">
    <name type="scientific">Saxibacter everestensis</name>
    <dbReference type="NCBI Taxonomy" id="2909229"/>
    <lineage>
        <taxon>Bacteria</taxon>
        <taxon>Bacillati</taxon>
        <taxon>Actinomycetota</taxon>
        <taxon>Actinomycetes</taxon>
        <taxon>Micrococcales</taxon>
        <taxon>Brevibacteriaceae</taxon>
        <taxon>Saxibacter</taxon>
    </lineage>
</organism>
<evidence type="ECO:0000313" key="4">
    <source>
        <dbReference type="EMBL" id="WGW13980.1"/>
    </source>
</evidence>
<feature type="domain" description="HTH tetR-type" evidence="3">
    <location>
        <begin position="17"/>
        <end position="77"/>
    </location>
</feature>
<dbReference type="Pfam" id="PF00440">
    <property type="entry name" value="TetR_N"/>
    <property type="match status" value="1"/>
</dbReference>
<evidence type="ECO:0000313" key="5">
    <source>
        <dbReference type="Proteomes" id="UP001209083"/>
    </source>
</evidence>
<sequence length="210" mass="22790">MPKPRDSSTGKPRAGGVVSREDWVEHAYSVFITEGISALTVEGLAQRLSISKGSFYWHFKNRRDLVTAVLDQWERLATDAVIEASNASGPSGEHRLEALFRRLAAEDDARPSEQSLYSAGNEPAVQAVLERVTERRIGYVAELLGVCGFDKDEARRRAVLSLSILLGLRQLSVAAPACLPSGDRQGLWLSALQMALGADRFPPKSTGLGG</sequence>
<reference evidence="4 5" key="1">
    <citation type="submission" date="2023-05" db="EMBL/GenBank/DDBJ databases">
        <title>Lithophilousrod everest ZFBP1038 complete genpme.</title>
        <authorList>
            <person name="Tian M."/>
        </authorList>
    </citation>
    <scope>NUCLEOTIDE SEQUENCE [LARGE SCALE GENOMIC DNA]</scope>
    <source>
        <strain evidence="4 5">ZFBP1038</strain>
    </source>
</reference>
<dbReference type="PANTHER" id="PTHR30055">
    <property type="entry name" value="HTH-TYPE TRANSCRIPTIONAL REGULATOR RUTR"/>
    <property type="match status" value="1"/>
</dbReference>
<protein>
    <submittedName>
        <fullName evidence="4">TetR/AcrR family transcriptional regulator</fullName>
    </submittedName>
</protein>
<dbReference type="RefSeq" id="WP_349640804.1">
    <property type="nucleotide sequence ID" value="NZ_CP090958.1"/>
</dbReference>
<evidence type="ECO:0000256" key="1">
    <source>
        <dbReference type="ARBA" id="ARBA00023125"/>
    </source>
</evidence>
<dbReference type="InterPro" id="IPR050109">
    <property type="entry name" value="HTH-type_TetR-like_transc_reg"/>
</dbReference>
<keyword evidence="5" id="KW-1185">Reference proteome</keyword>
<dbReference type="Gene3D" id="1.10.357.10">
    <property type="entry name" value="Tetracycline Repressor, domain 2"/>
    <property type="match status" value="1"/>
</dbReference>
<dbReference type="Proteomes" id="UP001209083">
    <property type="component" value="Chromosome"/>
</dbReference>
<name>A0ABY8QY63_9MICO</name>
<feature type="DNA-binding region" description="H-T-H motif" evidence="2">
    <location>
        <begin position="40"/>
        <end position="59"/>
    </location>
</feature>
<dbReference type="SUPFAM" id="SSF46689">
    <property type="entry name" value="Homeodomain-like"/>
    <property type="match status" value="1"/>
</dbReference>
<gene>
    <name evidence="4" type="ORF">LWF01_09680</name>
</gene>
<dbReference type="InterPro" id="IPR009057">
    <property type="entry name" value="Homeodomain-like_sf"/>
</dbReference>
<dbReference type="PROSITE" id="PS50977">
    <property type="entry name" value="HTH_TETR_2"/>
    <property type="match status" value="1"/>
</dbReference>
<evidence type="ECO:0000259" key="3">
    <source>
        <dbReference type="PROSITE" id="PS50977"/>
    </source>
</evidence>
<dbReference type="EMBL" id="CP090958">
    <property type="protein sequence ID" value="WGW13980.1"/>
    <property type="molecule type" value="Genomic_DNA"/>
</dbReference>
<proteinExistence type="predicted"/>
<accession>A0ABY8QY63</accession>
<dbReference type="PANTHER" id="PTHR30055:SF239">
    <property type="entry name" value="TRANSCRIPTIONAL REGULATORY PROTEIN"/>
    <property type="match status" value="1"/>
</dbReference>
<keyword evidence="1 2" id="KW-0238">DNA-binding</keyword>
<dbReference type="InterPro" id="IPR001647">
    <property type="entry name" value="HTH_TetR"/>
</dbReference>